<dbReference type="Proteomes" id="UP001060085">
    <property type="component" value="Linkage Group LG05"/>
</dbReference>
<protein>
    <submittedName>
        <fullName evidence="1">Uncharacterized protein</fullName>
    </submittedName>
</protein>
<keyword evidence="2" id="KW-1185">Reference proteome</keyword>
<reference evidence="2" key="1">
    <citation type="journal article" date="2023" name="Nat. Plants">
        <title>Single-cell RNA sequencing provides a high-resolution roadmap for understanding the multicellular compartmentation of specialized metabolism.</title>
        <authorList>
            <person name="Sun S."/>
            <person name="Shen X."/>
            <person name="Li Y."/>
            <person name="Li Y."/>
            <person name="Wang S."/>
            <person name="Li R."/>
            <person name="Zhang H."/>
            <person name="Shen G."/>
            <person name="Guo B."/>
            <person name="Wei J."/>
            <person name="Xu J."/>
            <person name="St-Pierre B."/>
            <person name="Chen S."/>
            <person name="Sun C."/>
        </authorList>
    </citation>
    <scope>NUCLEOTIDE SEQUENCE [LARGE SCALE GENOMIC DNA]</scope>
</reference>
<name>A0ACC0ANC5_CATRO</name>
<evidence type="ECO:0000313" key="1">
    <source>
        <dbReference type="EMBL" id="KAI5661443.1"/>
    </source>
</evidence>
<proteinExistence type="predicted"/>
<dbReference type="EMBL" id="CM044705">
    <property type="protein sequence ID" value="KAI5661443.1"/>
    <property type="molecule type" value="Genomic_DNA"/>
</dbReference>
<gene>
    <name evidence="1" type="ORF">M9H77_20766</name>
</gene>
<organism evidence="1 2">
    <name type="scientific">Catharanthus roseus</name>
    <name type="common">Madagascar periwinkle</name>
    <name type="synonym">Vinca rosea</name>
    <dbReference type="NCBI Taxonomy" id="4058"/>
    <lineage>
        <taxon>Eukaryota</taxon>
        <taxon>Viridiplantae</taxon>
        <taxon>Streptophyta</taxon>
        <taxon>Embryophyta</taxon>
        <taxon>Tracheophyta</taxon>
        <taxon>Spermatophyta</taxon>
        <taxon>Magnoliopsida</taxon>
        <taxon>eudicotyledons</taxon>
        <taxon>Gunneridae</taxon>
        <taxon>Pentapetalae</taxon>
        <taxon>asterids</taxon>
        <taxon>lamiids</taxon>
        <taxon>Gentianales</taxon>
        <taxon>Apocynaceae</taxon>
        <taxon>Rauvolfioideae</taxon>
        <taxon>Vinceae</taxon>
        <taxon>Catharanthinae</taxon>
        <taxon>Catharanthus</taxon>
    </lineage>
</organism>
<accession>A0ACC0ANC5</accession>
<sequence>MASFSSWPTAAKGKESENKKEGDKKEETSNAKYKDMHVTLNYEFIEYLKNLKELPEMEPPMGNNLKASTSTEDKMEEMSKRTFDFDDVLKNKFIEEAIAWENDPGVIFANDPTKEAKKN</sequence>
<evidence type="ECO:0000313" key="2">
    <source>
        <dbReference type="Proteomes" id="UP001060085"/>
    </source>
</evidence>
<comment type="caution">
    <text evidence="1">The sequence shown here is derived from an EMBL/GenBank/DDBJ whole genome shotgun (WGS) entry which is preliminary data.</text>
</comment>